<evidence type="ECO:0000259" key="14">
    <source>
        <dbReference type="SMART" id="SM00563"/>
    </source>
</evidence>
<evidence type="ECO:0000256" key="2">
    <source>
        <dbReference type="ARBA" id="ARBA00005189"/>
    </source>
</evidence>
<dbReference type="SMART" id="SM00563">
    <property type="entry name" value="PlsC"/>
    <property type="match status" value="1"/>
</dbReference>
<dbReference type="PANTHER" id="PTHR23063:SF54">
    <property type="entry name" value="LYSOPHOSPHOLIPID ACYLTRANSFERASE LPEAT1"/>
    <property type="match status" value="1"/>
</dbReference>
<evidence type="ECO:0000256" key="3">
    <source>
        <dbReference type="ARBA" id="ARBA00008655"/>
    </source>
</evidence>
<evidence type="ECO:0000256" key="11">
    <source>
        <dbReference type="ARBA" id="ARBA00023264"/>
    </source>
</evidence>
<gene>
    <name evidence="15" type="ORF">WJX81_004146</name>
</gene>
<organism evidence="15 16">
    <name type="scientific">Elliptochloris bilobata</name>
    <dbReference type="NCBI Taxonomy" id="381761"/>
    <lineage>
        <taxon>Eukaryota</taxon>
        <taxon>Viridiplantae</taxon>
        <taxon>Chlorophyta</taxon>
        <taxon>core chlorophytes</taxon>
        <taxon>Trebouxiophyceae</taxon>
        <taxon>Trebouxiophyceae incertae sedis</taxon>
        <taxon>Elliptochloris clade</taxon>
        <taxon>Elliptochloris</taxon>
    </lineage>
</organism>
<name>A0AAW1QZW9_9CHLO</name>
<protein>
    <recommendedName>
        <fullName evidence="14">Phospholipid/glycerol acyltransferase domain-containing protein</fullName>
    </recommendedName>
</protein>
<keyword evidence="4" id="KW-0444">Lipid biosynthesis</keyword>
<proteinExistence type="inferred from homology"/>
<evidence type="ECO:0000313" key="16">
    <source>
        <dbReference type="Proteomes" id="UP001445335"/>
    </source>
</evidence>
<dbReference type="CDD" id="cd07991">
    <property type="entry name" value="LPLAT_LPCAT1-like"/>
    <property type="match status" value="1"/>
</dbReference>
<dbReference type="PANTHER" id="PTHR23063">
    <property type="entry name" value="PHOSPHOLIPID ACYLTRANSFERASE"/>
    <property type="match status" value="1"/>
</dbReference>
<accession>A0AAW1QZW9</accession>
<evidence type="ECO:0000256" key="5">
    <source>
        <dbReference type="ARBA" id="ARBA00022679"/>
    </source>
</evidence>
<evidence type="ECO:0000256" key="13">
    <source>
        <dbReference type="SAM" id="Phobius"/>
    </source>
</evidence>
<evidence type="ECO:0000256" key="12">
    <source>
        <dbReference type="ARBA" id="ARBA00023315"/>
    </source>
</evidence>
<evidence type="ECO:0000256" key="4">
    <source>
        <dbReference type="ARBA" id="ARBA00022516"/>
    </source>
</evidence>
<dbReference type="GO" id="GO:0005783">
    <property type="term" value="C:endoplasmic reticulum"/>
    <property type="evidence" value="ECO:0007669"/>
    <property type="project" value="TreeGrafter"/>
</dbReference>
<comment type="caution">
    <text evidence="15">The sequence shown here is derived from an EMBL/GenBank/DDBJ whole genome shotgun (WGS) entry which is preliminary data.</text>
</comment>
<dbReference type="GO" id="GO:0016020">
    <property type="term" value="C:membrane"/>
    <property type="evidence" value="ECO:0007669"/>
    <property type="project" value="UniProtKB-SubCell"/>
</dbReference>
<evidence type="ECO:0000256" key="8">
    <source>
        <dbReference type="ARBA" id="ARBA00023098"/>
    </source>
</evidence>
<dbReference type="Pfam" id="PF01553">
    <property type="entry name" value="Acyltransferase"/>
    <property type="match status" value="1"/>
</dbReference>
<comment type="pathway">
    <text evidence="2">Lipid metabolism.</text>
</comment>
<dbReference type="EMBL" id="JALJOU010000062">
    <property type="protein sequence ID" value="KAK9826820.1"/>
    <property type="molecule type" value="Genomic_DNA"/>
</dbReference>
<evidence type="ECO:0000256" key="7">
    <source>
        <dbReference type="ARBA" id="ARBA00022989"/>
    </source>
</evidence>
<dbReference type="InterPro" id="IPR045252">
    <property type="entry name" value="LPCAT1-like"/>
</dbReference>
<keyword evidence="10" id="KW-0594">Phospholipid biosynthesis</keyword>
<keyword evidence="12" id="KW-0012">Acyltransferase</keyword>
<evidence type="ECO:0000256" key="1">
    <source>
        <dbReference type="ARBA" id="ARBA00004370"/>
    </source>
</evidence>
<keyword evidence="5" id="KW-0808">Transferase</keyword>
<keyword evidence="11" id="KW-1208">Phospholipid metabolism</keyword>
<evidence type="ECO:0000256" key="6">
    <source>
        <dbReference type="ARBA" id="ARBA00022692"/>
    </source>
</evidence>
<dbReference type="SUPFAM" id="SSF69593">
    <property type="entry name" value="Glycerol-3-phosphate (1)-acyltransferase"/>
    <property type="match status" value="1"/>
</dbReference>
<keyword evidence="9 13" id="KW-0472">Membrane</keyword>
<keyword evidence="8" id="KW-0443">Lipid metabolism</keyword>
<dbReference type="GO" id="GO:0008654">
    <property type="term" value="P:phospholipid biosynthetic process"/>
    <property type="evidence" value="ECO:0007669"/>
    <property type="project" value="UniProtKB-KW"/>
</dbReference>
<keyword evidence="7 13" id="KW-1133">Transmembrane helix</keyword>
<keyword evidence="16" id="KW-1185">Reference proteome</keyword>
<dbReference type="InterPro" id="IPR002123">
    <property type="entry name" value="Plipid/glycerol_acylTrfase"/>
</dbReference>
<comment type="subcellular location">
    <subcellularLocation>
        <location evidence="1">Membrane</location>
    </subcellularLocation>
</comment>
<reference evidence="15 16" key="1">
    <citation type="journal article" date="2024" name="Nat. Commun.">
        <title>Phylogenomics reveals the evolutionary origins of lichenization in chlorophyte algae.</title>
        <authorList>
            <person name="Puginier C."/>
            <person name="Libourel C."/>
            <person name="Otte J."/>
            <person name="Skaloud P."/>
            <person name="Haon M."/>
            <person name="Grisel S."/>
            <person name="Petersen M."/>
            <person name="Berrin J.G."/>
            <person name="Delaux P.M."/>
            <person name="Dal Grande F."/>
            <person name="Keller J."/>
        </authorList>
    </citation>
    <scope>NUCLEOTIDE SEQUENCE [LARGE SCALE GENOMIC DNA]</scope>
    <source>
        <strain evidence="15 16">SAG 245.80</strain>
    </source>
</reference>
<dbReference type="GO" id="GO:0008374">
    <property type="term" value="F:O-acyltransferase activity"/>
    <property type="evidence" value="ECO:0007669"/>
    <property type="project" value="InterPro"/>
</dbReference>
<evidence type="ECO:0000256" key="10">
    <source>
        <dbReference type="ARBA" id="ARBA00023209"/>
    </source>
</evidence>
<feature type="domain" description="Phospholipid/glycerol acyltransferase" evidence="14">
    <location>
        <begin position="107"/>
        <end position="227"/>
    </location>
</feature>
<evidence type="ECO:0000256" key="9">
    <source>
        <dbReference type="ARBA" id="ARBA00023136"/>
    </source>
</evidence>
<dbReference type="GO" id="GO:0071618">
    <property type="term" value="F:lysophosphatidylethanolamine acyltransferase activity"/>
    <property type="evidence" value="ECO:0007669"/>
    <property type="project" value="TreeGrafter"/>
</dbReference>
<dbReference type="Proteomes" id="UP001445335">
    <property type="component" value="Unassembled WGS sequence"/>
</dbReference>
<dbReference type="AlphaFoldDB" id="A0AAW1QZW9"/>
<keyword evidence="6 13" id="KW-0812">Transmembrane</keyword>
<evidence type="ECO:0000313" key="15">
    <source>
        <dbReference type="EMBL" id="KAK9826820.1"/>
    </source>
</evidence>
<feature type="transmembrane region" description="Helical" evidence="13">
    <location>
        <begin position="12"/>
        <end position="39"/>
    </location>
</feature>
<comment type="similarity">
    <text evidence="3">Belongs to the 1-acyl-sn-glycerol-3-phosphate acyltransferase family.</text>
</comment>
<sequence length="339" mass="36382">MGRKPQPVLEYVRLALLATVFLPIKFFGAVLCVLAFHIVCRLAVLVPADRRTMAVGELGKLMARSALLFWGYTRVDWVRTDVSPHAHVKGNFPADAATPTNGAPHAAVIVSNHVSYLDILVHMSHSAPSFVARGNTADLPLIGLISKYLQCIFVNRGFKTKTGEVAGVSGQVKERVELAALTGPDPNLRPLLLFPEGTTTNGRCLLPFKTGAFLAGAPVRPVVLEYGADRVSAAWESIDFVWHAFLMLANATHSVTAYELPVYVPSEAEKGDPTLYANNVRDMMLRVGGFKASPASLQDSRAYIALLQGRKPPKGSCAALALDGASPAEVAAGKAKKEK</sequence>